<comment type="caution">
    <text evidence="1">The sequence shown here is derived from an EMBL/GenBank/DDBJ whole genome shotgun (WGS) entry which is preliminary data.</text>
</comment>
<name>A0ABR5YAY3_9SPHN</name>
<dbReference type="InterPro" id="IPR025409">
    <property type="entry name" value="DUF4303"/>
</dbReference>
<gene>
    <name evidence="1" type="ORF">AVT10_03575</name>
</gene>
<dbReference type="Pfam" id="PF14136">
    <property type="entry name" value="DUF4303"/>
    <property type="match status" value="1"/>
</dbReference>
<organism evidence="1 2">
    <name type="scientific">Sphingomonas hankookensis</name>
    <dbReference type="NCBI Taxonomy" id="563996"/>
    <lineage>
        <taxon>Bacteria</taxon>
        <taxon>Pseudomonadati</taxon>
        <taxon>Pseudomonadota</taxon>
        <taxon>Alphaproteobacteria</taxon>
        <taxon>Sphingomonadales</taxon>
        <taxon>Sphingomonadaceae</taxon>
        <taxon>Sphingomonas</taxon>
    </lineage>
</organism>
<evidence type="ECO:0008006" key="3">
    <source>
        <dbReference type="Google" id="ProtNLM"/>
    </source>
</evidence>
<dbReference type="Proteomes" id="UP000076609">
    <property type="component" value="Unassembled WGS sequence"/>
</dbReference>
<dbReference type="RefSeq" id="WP_066691018.1">
    <property type="nucleotide sequence ID" value="NZ_LQQO01000023.1"/>
</dbReference>
<evidence type="ECO:0000313" key="1">
    <source>
        <dbReference type="EMBL" id="KZE13264.1"/>
    </source>
</evidence>
<protein>
    <recommendedName>
        <fullName evidence="3">DUF4303 domain-containing protein</fullName>
    </recommendedName>
</protein>
<evidence type="ECO:0000313" key="2">
    <source>
        <dbReference type="Proteomes" id="UP000076609"/>
    </source>
</evidence>
<dbReference type="EMBL" id="LQQO01000023">
    <property type="protein sequence ID" value="KZE13264.1"/>
    <property type="molecule type" value="Genomic_DNA"/>
</dbReference>
<proteinExistence type="predicted"/>
<reference evidence="2" key="1">
    <citation type="submission" date="2016-01" db="EMBL/GenBank/DDBJ databases">
        <title>Draft genome of Chromobacterium sp. F49.</title>
        <authorList>
            <person name="Hong K.W."/>
        </authorList>
    </citation>
    <scope>NUCLEOTIDE SEQUENCE [LARGE SCALE GENOMIC DNA]</scope>
    <source>
        <strain evidence="2">CN3</strain>
    </source>
</reference>
<sequence length="175" mass="19923">MDWDAIENELIQAVQQAFDRLRILTVHEQLYALCLSVSEDGMGIGLNANTDPFLNQKISEERAIEEITLQDESYFRWSSAEWRFEGVGNEFFQPLNNELTEALLRDEQQEISFEKLIDAMIEALRHLRDARGHALKGVTLFVTITDSDETEAIENRSAADLNAPDVAQAFISRFG</sequence>
<accession>A0ABR5YAY3</accession>
<keyword evidence="2" id="KW-1185">Reference proteome</keyword>